<dbReference type="InterPro" id="IPR030678">
    <property type="entry name" value="Peptide/Ni-bd"/>
</dbReference>
<accession>A0A3L6ZSX3</accession>
<feature type="region of interest" description="Disordered" evidence="1">
    <location>
        <begin position="1"/>
        <end position="24"/>
    </location>
</feature>
<feature type="domain" description="Solute-binding protein family 5" evidence="2">
    <location>
        <begin position="116"/>
        <end position="465"/>
    </location>
</feature>
<dbReference type="PIRSF" id="PIRSF002741">
    <property type="entry name" value="MppA"/>
    <property type="match status" value="1"/>
</dbReference>
<organism evidence="3 4">
    <name type="scientific">Mycetocola reblochoni</name>
    <dbReference type="NCBI Taxonomy" id="331618"/>
    <lineage>
        <taxon>Bacteria</taxon>
        <taxon>Bacillati</taxon>
        <taxon>Actinomycetota</taxon>
        <taxon>Actinomycetes</taxon>
        <taxon>Micrococcales</taxon>
        <taxon>Microbacteriaceae</taxon>
        <taxon>Mycetocola</taxon>
    </lineage>
</organism>
<name>A0A3L6ZSX3_9MICO</name>
<dbReference type="CDD" id="cd08492">
    <property type="entry name" value="PBP2_NikA_DppA_OppA_like_15"/>
    <property type="match status" value="1"/>
</dbReference>
<dbReference type="SUPFAM" id="SSF53850">
    <property type="entry name" value="Periplasmic binding protein-like II"/>
    <property type="match status" value="1"/>
</dbReference>
<dbReference type="Gene3D" id="3.10.105.10">
    <property type="entry name" value="Dipeptide-binding Protein, Domain 3"/>
    <property type="match status" value="1"/>
</dbReference>
<proteinExistence type="predicted"/>
<dbReference type="Gene3D" id="3.40.190.10">
    <property type="entry name" value="Periplasmic binding protein-like II"/>
    <property type="match status" value="1"/>
</dbReference>
<dbReference type="InterPro" id="IPR000914">
    <property type="entry name" value="SBP_5_dom"/>
</dbReference>
<reference evidence="3 4" key="1">
    <citation type="submission" date="2018-10" db="EMBL/GenBank/DDBJ databases">
        <authorList>
            <person name="Li J."/>
        </authorList>
    </citation>
    <scope>NUCLEOTIDE SEQUENCE [LARGE SCALE GENOMIC DNA]</scope>
    <source>
        <strain evidence="3 4">JCM 30549</strain>
    </source>
</reference>
<dbReference type="PANTHER" id="PTHR30290">
    <property type="entry name" value="PERIPLASMIC BINDING COMPONENT OF ABC TRANSPORTER"/>
    <property type="match status" value="1"/>
</dbReference>
<evidence type="ECO:0000313" key="4">
    <source>
        <dbReference type="Proteomes" id="UP000275395"/>
    </source>
</evidence>
<evidence type="ECO:0000313" key="3">
    <source>
        <dbReference type="EMBL" id="RLP70909.1"/>
    </source>
</evidence>
<dbReference type="InterPro" id="IPR039424">
    <property type="entry name" value="SBP_5"/>
</dbReference>
<dbReference type="AlphaFoldDB" id="A0A3L6ZSX3"/>
<protein>
    <submittedName>
        <fullName evidence="3">ABC transporter substrate-binding protein</fullName>
    </submittedName>
</protein>
<dbReference type="GO" id="GO:0042597">
    <property type="term" value="C:periplasmic space"/>
    <property type="evidence" value="ECO:0007669"/>
    <property type="project" value="UniProtKB-ARBA"/>
</dbReference>
<dbReference type="Pfam" id="PF00496">
    <property type="entry name" value="SBP_bac_5"/>
    <property type="match status" value="1"/>
</dbReference>
<comment type="caution">
    <text evidence="3">The sequence shown here is derived from an EMBL/GenBank/DDBJ whole genome shotgun (WGS) entry which is preliminary data.</text>
</comment>
<dbReference type="Proteomes" id="UP000275395">
    <property type="component" value="Unassembled WGS sequence"/>
</dbReference>
<dbReference type="GO" id="GO:0015833">
    <property type="term" value="P:peptide transport"/>
    <property type="evidence" value="ECO:0007669"/>
    <property type="project" value="TreeGrafter"/>
</dbReference>
<evidence type="ECO:0000256" key="1">
    <source>
        <dbReference type="SAM" id="MobiDB-lite"/>
    </source>
</evidence>
<dbReference type="GO" id="GO:1904680">
    <property type="term" value="F:peptide transmembrane transporter activity"/>
    <property type="evidence" value="ECO:0007669"/>
    <property type="project" value="TreeGrafter"/>
</dbReference>
<evidence type="ECO:0000259" key="2">
    <source>
        <dbReference type="Pfam" id="PF00496"/>
    </source>
</evidence>
<dbReference type="GO" id="GO:0043190">
    <property type="term" value="C:ATP-binding cassette (ABC) transporter complex"/>
    <property type="evidence" value="ECO:0007669"/>
    <property type="project" value="InterPro"/>
</dbReference>
<dbReference type="EMBL" id="RCUW01000001">
    <property type="protein sequence ID" value="RLP70909.1"/>
    <property type="molecule type" value="Genomic_DNA"/>
</dbReference>
<sequence>MSSCDTAPPERPAALDSLTESSPPTERKIVTSVQFVRRLSAAVAAVLAGTLVLTACSGGAAPDAESGGEPVSGGELTVAVRSEPPQLNPLVDQTGGAHVLSPVVDSLVWDNGDGTYAPWLATEWEVSDDATEYTFTLREDVTFHDGTPFDAEAVKTNIDYVADPANKSTGSVAKLGPSAEVVDDYTVTITLDSPESTFLTLIAAPYFGIVSPVQLTEDPDSLASSVIGTGPFVFDSWVKGQSLTYTRNDDYNWGPEGTHAGAAYLDSMKYLFLPEDQTRYNALVTGEADVVDYIAPEYAEQVAADQDHDSEEFLLPGVGYTLYLNTRQAPFDDVTVRQALLHGLDREGIVEAATFGAYPVQEYLATTTPDYKEDLENTITFDVDEAGRLLDEAGWTETDAEGFRVKDGERLATTIPYADDDQLAQRTLEQVQIDAKALGFDVELQPVPASDFSQRLYNGDYGIMASFQSEATGMQLWRLYGGDNVSDGSSIGSNASFLADPELDGILAKARSSADPTQRAEYYGQAQELLPELAPSVPLFSRARLVSWQSNVNGLSWDNAWPQPYLFDVWKS</sequence>
<gene>
    <name evidence="3" type="ORF">D9V30_00290</name>
</gene>